<evidence type="ECO:0000259" key="3">
    <source>
        <dbReference type="PROSITE" id="PS51737"/>
    </source>
</evidence>
<dbReference type="SMART" id="SM00857">
    <property type="entry name" value="Resolvase"/>
    <property type="match status" value="1"/>
</dbReference>
<dbReference type="GO" id="GO:0000150">
    <property type="term" value="F:DNA strand exchange activity"/>
    <property type="evidence" value="ECO:0007669"/>
    <property type="project" value="InterPro"/>
</dbReference>
<feature type="domain" description="Resolvase/invertase-type recombinase catalytic" evidence="2">
    <location>
        <begin position="24"/>
        <end position="171"/>
    </location>
</feature>
<keyword evidence="5" id="KW-1185">Reference proteome</keyword>
<dbReference type="InterPro" id="IPR050639">
    <property type="entry name" value="SSR_resolvase"/>
</dbReference>
<evidence type="ECO:0000313" key="5">
    <source>
        <dbReference type="Proteomes" id="UP000070539"/>
    </source>
</evidence>
<dbReference type="AlphaFoldDB" id="A0A136WHM1"/>
<dbReference type="STRING" id="36847.CLNEO_10750"/>
<dbReference type="Gene3D" id="3.90.1750.20">
    <property type="entry name" value="Putative Large Serine Recombinase, Chain B, Domain 2"/>
    <property type="match status" value="1"/>
</dbReference>
<dbReference type="InterPro" id="IPR036162">
    <property type="entry name" value="Resolvase-like_N_sf"/>
</dbReference>
<dbReference type="PANTHER" id="PTHR30461:SF23">
    <property type="entry name" value="DNA RECOMBINASE-RELATED"/>
    <property type="match status" value="1"/>
</dbReference>
<dbReference type="Pfam" id="PF00239">
    <property type="entry name" value="Resolvase"/>
    <property type="match status" value="1"/>
</dbReference>
<dbReference type="PATRIC" id="fig|36847.3.peg.1252"/>
<gene>
    <name evidence="4" type="primary">tnpR_3</name>
    <name evidence="4" type="ORF">CLNEO_10750</name>
</gene>
<evidence type="ECO:0000256" key="1">
    <source>
        <dbReference type="SAM" id="Coils"/>
    </source>
</evidence>
<evidence type="ECO:0000259" key="2">
    <source>
        <dbReference type="PROSITE" id="PS51736"/>
    </source>
</evidence>
<dbReference type="PANTHER" id="PTHR30461">
    <property type="entry name" value="DNA-INVERTASE FROM LAMBDOID PROPHAGE"/>
    <property type="match status" value="1"/>
</dbReference>
<dbReference type="InterPro" id="IPR038109">
    <property type="entry name" value="DNA_bind_recomb_sf"/>
</dbReference>
<dbReference type="Proteomes" id="UP000070539">
    <property type="component" value="Unassembled WGS sequence"/>
</dbReference>
<dbReference type="RefSeq" id="WP_066085632.1">
    <property type="nucleotide sequence ID" value="NZ_LRVM01000002.1"/>
</dbReference>
<sequence length="529" mass="62088">MTKMVKTIEPVRQKVLKELRPKKRVCAYCRVSTDSTKQHTSYVAQTKYYKEYIKKRGEWEFTGIFADESSGTKVKNRDEFQRMIRECEKGNIDLIITKSITRFARNTVDSIETIRTLKALGVSVYFEKENINTISEQSEQMLTILSSIAQGESENISTNVRWGIHKRFGDGSYIPSSVAYGYAKDENGELIIKEDEAGIIRRIYNEYLSGKGSYAIARDLTCDNIPTIRIAEKWNEGVIKQILQNPIYSGELLLQKTYTTDVLPFTKKINHGELPMYSVKDSHKPIITMEQEERVQEIYEYRRAQMGMDDSDKYQNRYEFSSKIICKECGGIFRRQKIYIGKPYEKIQWCCVNHIKDRKNCTMKAVREDIIKDAFLTMWNKLVSNHIEILYPLLESLKKLRVNKEQEEEILRLNNKISELMEQSHILHRVMIKGYMDSAIFMEKQNAINIEIEEYKKRRNVLLESNGYEKEIEGTNRILQIIKYNPVIMDEYQEELFIHTVDKVLVGKNGDITFRLINHLEFTEYIAKR</sequence>
<dbReference type="GO" id="GO:0003677">
    <property type="term" value="F:DNA binding"/>
    <property type="evidence" value="ECO:0007669"/>
    <property type="project" value="InterPro"/>
</dbReference>
<protein>
    <submittedName>
        <fullName evidence="4">Transposon gamma-delta resolvase</fullName>
    </submittedName>
</protein>
<dbReference type="PROSITE" id="PS51737">
    <property type="entry name" value="RECOMBINASE_DNA_BIND"/>
    <property type="match status" value="1"/>
</dbReference>
<accession>A0A136WHM1</accession>
<dbReference type="Pfam" id="PF07508">
    <property type="entry name" value="Recombinase"/>
    <property type="match status" value="1"/>
</dbReference>
<dbReference type="SUPFAM" id="SSF53041">
    <property type="entry name" value="Resolvase-like"/>
    <property type="match status" value="1"/>
</dbReference>
<dbReference type="InterPro" id="IPR025827">
    <property type="entry name" value="Zn_ribbon_recom_dom"/>
</dbReference>
<dbReference type="PROSITE" id="PS51736">
    <property type="entry name" value="RECOMBINASES_3"/>
    <property type="match status" value="1"/>
</dbReference>
<keyword evidence="1" id="KW-0175">Coiled coil</keyword>
<dbReference type="Pfam" id="PF13408">
    <property type="entry name" value="Zn_ribbon_recom"/>
    <property type="match status" value="1"/>
</dbReference>
<reference evidence="4 5" key="1">
    <citation type="submission" date="2016-01" db="EMBL/GenBank/DDBJ databases">
        <title>Genome sequence of Clostridium neopropionicum X4, DSM-3847.</title>
        <authorList>
            <person name="Poehlein A."/>
            <person name="Beck M.H."/>
            <person name="Bengelsdorf F.R."/>
            <person name="Daniel R."/>
            <person name="Duerre P."/>
        </authorList>
    </citation>
    <scope>NUCLEOTIDE SEQUENCE [LARGE SCALE GENOMIC DNA]</scope>
    <source>
        <strain evidence="4 5">DSM-3847</strain>
    </source>
</reference>
<feature type="domain" description="Recombinase" evidence="3">
    <location>
        <begin position="179"/>
        <end position="305"/>
    </location>
</feature>
<name>A0A136WHM1_9FIRM</name>
<feature type="coiled-coil region" evidence="1">
    <location>
        <begin position="394"/>
        <end position="423"/>
    </location>
</feature>
<proteinExistence type="predicted"/>
<evidence type="ECO:0000313" key="4">
    <source>
        <dbReference type="EMBL" id="KXL53849.1"/>
    </source>
</evidence>
<dbReference type="InterPro" id="IPR011109">
    <property type="entry name" value="DNA_bind_recombinase_dom"/>
</dbReference>
<dbReference type="OrthoDB" id="9769353at2"/>
<comment type="caution">
    <text evidence="4">The sequence shown here is derived from an EMBL/GenBank/DDBJ whole genome shotgun (WGS) entry which is preliminary data.</text>
</comment>
<dbReference type="EMBL" id="LRVM01000002">
    <property type="protein sequence ID" value="KXL53849.1"/>
    <property type="molecule type" value="Genomic_DNA"/>
</dbReference>
<dbReference type="CDD" id="cd00338">
    <property type="entry name" value="Ser_Recombinase"/>
    <property type="match status" value="1"/>
</dbReference>
<dbReference type="InterPro" id="IPR006119">
    <property type="entry name" value="Resolv_N"/>
</dbReference>
<organism evidence="4 5">
    <name type="scientific">Anaerotignum neopropionicum</name>
    <dbReference type="NCBI Taxonomy" id="36847"/>
    <lineage>
        <taxon>Bacteria</taxon>
        <taxon>Bacillati</taxon>
        <taxon>Bacillota</taxon>
        <taxon>Clostridia</taxon>
        <taxon>Lachnospirales</taxon>
        <taxon>Anaerotignaceae</taxon>
        <taxon>Anaerotignum</taxon>
    </lineage>
</organism>
<dbReference type="Gene3D" id="3.40.50.1390">
    <property type="entry name" value="Resolvase, N-terminal catalytic domain"/>
    <property type="match status" value="1"/>
</dbReference>